<accession>A0A078FFT3</accession>
<protein>
    <submittedName>
        <fullName evidence="2">BnaC03g12780D protein</fullName>
    </submittedName>
</protein>
<evidence type="ECO:0000313" key="2">
    <source>
        <dbReference type="EMBL" id="CDY11852.1"/>
    </source>
</evidence>
<dbReference type="PaxDb" id="3708-A0A078FFT3"/>
<keyword evidence="3" id="KW-1185">Reference proteome</keyword>
<evidence type="ECO:0000313" key="3">
    <source>
        <dbReference type="Proteomes" id="UP000028999"/>
    </source>
</evidence>
<name>A0A078FFT3_BRANA</name>
<dbReference type="AlphaFoldDB" id="A0A078FFT3"/>
<sequence length="69" mass="8112">MSRRNFTTITESGAKKNFGFHGYMCKHVHLEHVWIYVLHLFGYIFISHFSLAHHYLCTGESFSSILDTF</sequence>
<dbReference type="Proteomes" id="UP000028999">
    <property type="component" value="Unassembled WGS sequence"/>
</dbReference>
<evidence type="ECO:0000256" key="1">
    <source>
        <dbReference type="SAM" id="Phobius"/>
    </source>
</evidence>
<organism evidence="2 3">
    <name type="scientific">Brassica napus</name>
    <name type="common">Rape</name>
    <dbReference type="NCBI Taxonomy" id="3708"/>
    <lineage>
        <taxon>Eukaryota</taxon>
        <taxon>Viridiplantae</taxon>
        <taxon>Streptophyta</taxon>
        <taxon>Embryophyta</taxon>
        <taxon>Tracheophyta</taxon>
        <taxon>Spermatophyta</taxon>
        <taxon>Magnoliopsida</taxon>
        <taxon>eudicotyledons</taxon>
        <taxon>Gunneridae</taxon>
        <taxon>Pentapetalae</taxon>
        <taxon>rosids</taxon>
        <taxon>malvids</taxon>
        <taxon>Brassicales</taxon>
        <taxon>Brassicaceae</taxon>
        <taxon>Brassiceae</taxon>
        <taxon>Brassica</taxon>
    </lineage>
</organism>
<feature type="transmembrane region" description="Helical" evidence="1">
    <location>
        <begin position="33"/>
        <end position="56"/>
    </location>
</feature>
<dbReference type="Gramene" id="CDY11852">
    <property type="protein sequence ID" value="CDY11852"/>
    <property type="gene ID" value="GSBRNA2T00060679001"/>
</dbReference>
<keyword evidence="1" id="KW-1133">Transmembrane helix</keyword>
<reference evidence="2 3" key="1">
    <citation type="journal article" date="2014" name="Science">
        <title>Plant genetics. Early allopolyploid evolution in the post-Neolithic Brassica napus oilseed genome.</title>
        <authorList>
            <person name="Chalhoub B."/>
            <person name="Denoeud F."/>
            <person name="Liu S."/>
            <person name="Parkin I.A."/>
            <person name="Tang H."/>
            <person name="Wang X."/>
            <person name="Chiquet J."/>
            <person name="Belcram H."/>
            <person name="Tong C."/>
            <person name="Samans B."/>
            <person name="Correa M."/>
            <person name="Da Silva C."/>
            <person name="Just J."/>
            <person name="Falentin C."/>
            <person name="Koh C.S."/>
            <person name="Le Clainche I."/>
            <person name="Bernard M."/>
            <person name="Bento P."/>
            <person name="Noel B."/>
            <person name="Labadie K."/>
            <person name="Alberti A."/>
            <person name="Charles M."/>
            <person name="Arnaud D."/>
            <person name="Guo H."/>
            <person name="Daviaud C."/>
            <person name="Alamery S."/>
            <person name="Jabbari K."/>
            <person name="Zhao M."/>
            <person name="Edger P.P."/>
            <person name="Chelaifa H."/>
            <person name="Tack D."/>
            <person name="Lassalle G."/>
            <person name="Mestiri I."/>
            <person name="Schnel N."/>
            <person name="Le Paslier M.C."/>
            <person name="Fan G."/>
            <person name="Renault V."/>
            <person name="Bayer P.E."/>
            <person name="Golicz A.A."/>
            <person name="Manoli S."/>
            <person name="Lee T.H."/>
            <person name="Thi V.H."/>
            <person name="Chalabi S."/>
            <person name="Hu Q."/>
            <person name="Fan C."/>
            <person name="Tollenaere R."/>
            <person name="Lu Y."/>
            <person name="Battail C."/>
            <person name="Shen J."/>
            <person name="Sidebottom C.H."/>
            <person name="Wang X."/>
            <person name="Canaguier A."/>
            <person name="Chauveau A."/>
            <person name="Berard A."/>
            <person name="Deniot G."/>
            <person name="Guan M."/>
            <person name="Liu Z."/>
            <person name="Sun F."/>
            <person name="Lim Y.P."/>
            <person name="Lyons E."/>
            <person name="Town C.D."/>
            <person name="Bancroft I."/>
            <person name="Wang X."/>
            <person name="Meng J."/>
            <person name="Ma J."/>
            <person name="Pires J.C."/>
            <person name="King G.J."/>
            <person name="Brunel D."/>
            <person name="Delourme R."/>
            <person name="Renard M."/>
            <person name="Aury J.M."/>
            <person name="Adams K.L."/>
            <person name="Batley J."/>
            <person name="Snowdon R.J."/>
            <person name="Tost J."/>
            <person name="Edwards D."/>
            <person name="Zhou Y."/>
            <person name="Hua W."/>
            <person name="Sharpe A.G."/>
            <person name="Paterson A.H."/>
            <person name="Guan C."/>
            <person name="Wincker P."/>
        </authorList>
    </citation>
    <scope>NUCLEOTIDE SEQUENCE [LARGE SCALE GENOMIC DNA]</scope>
    <source>
        <strain evidence="3">cv. Darmor-bzh</strain>
    </source>
</reference>
<proteinExistence type="predicted"/>
<keyword evidence="1" id="KW-0472">Membrane</keyword>
<dbReference type="EMBL" id="LK032015">
    <property type="protein sequence ID" value="CDY11852.1"/>
    <property type="molecule type" value="Genomic_DNA"/>
</dbReference>
<gene>
    <name evidence="2" type="primary">BnaC03g12780D</name>
    <name evidence="2" type="ORF">GSBRNA2T00060679001</name>
</gene>
<keyword evidence="1" id="KW-0812">Transmembrane</keyword>